<sequence>MNKDFVLIDEQSAKDLQSYLSRAKRLDPDGLVRLRAYGNVLAAYVAPLFSGSLLDGGLTVIGLRTTELAAEAEVDRLVAISAVLDRLARVLESGTSDFRIDVPEAGQRAAWAGISPPRSGWVTGGVIEEKELTALARAGIQEVADTLPTSVGGPIAARIRGEIWGRGIESDTRIPTGAAFVAAGLGFMTENEQVSIYFAENWVRLSTEFGHVIAREAARVA</sequence>
<dbReference type="InterPro" id="IPR058498">
    <property type="entry name" value="DUF8185"/>
</dbReference>
<dbReference type="Pfam" id="PF26035">
    <property type="entry name" value="DUF8010"/>
    <property type="match status" value="1"/>
</dbReference>
<evidence type="ECO:0000313" key="3">
    <source>
        <dbReference type="EMBL" id="CAB4683332.1"/>
    </source>
</evidence>
<protein>
    <submittedName>
        <fullName evidence="3">Unannotated protein</fullName>
    </submittedName>
</protein>
<evidence type="ECO:0000259" key="1">
    <source>
        <dbReference type="Pfam" id="PF26035"/>
    </source>
</evidence>
<name>A0A6J6NAU8_9ZZZZ</name>
<feature type="domain" description="DUF8010" evidence="1">
    <location>
        <begin position="3"/>
        <end position="97"/>
    </location>
</feature>
<gene>
    <name evidence="3" type="ORF">UFOPK2370_00463</name>
</gene>
<dbReference type="InterPro" id="IPR058323">
    <property type="entry name" value="DUF8010"/>
</dbReference>
<feature type="domain" description="DUF8185" evidence="2">
    <location>
        <begin position="116"/>
        <end position="218"/>
    </location>
</feature>
<dbReference type="AlphaFoldDB" id="A0A6J6NAU8"/>
<evidence type="ECO:0000259" key="2">
    <source>
        <dbReference type="Pfam" id="PF26572"/>
    </source>
</evidence>
<proteinExistence type="predicted"/>
<reference evidence="3" key="1">
    <citation type="submission" date="2020-05" db="EMBL/GenBank/DDBJ databases">
        <authorList>
            <person name="Chiriac C."/>
            <person name="Salcher M."/>
            <person name="Ghai R."/>
            <person name="Kavagutti S V."/>
        </authorList>
    </citation>
    <scope>NUCLEOTIDE SEQUENCE</scope>
</reference>
<dbReference type="EMBL" id="CAEZXK010000008">
    <property type="protein sequence ID" value="CAB4683332.1"/>
    <property type="molecule type" value="Genomic_DNA"/>
</dbReference>
<accession>A0A6J6NAU8</accession>
<organism evidence="3">
    <name type="scientific">freshwater metagenome</name>
    <dbReference type="NCBI Taxonomy" id="449393"/>
    <lineage>
        <taxon>unclassified sequences</taxon>
        <taxon>metagenomes</taxon>
        <taxon>ecological metagenomes</taxon>
    </lineage>
</organism>
<dbReference type="Pfam" id="PF26572">
    <property type="entry name" value="DUF8185"/>
    <property type="match status" value="1"/>
</dbReference>